<evidence type="ECO:0000259" key="2">
    <source>
        <dbReference type="Pfam" id="PF02357"/>
    </source>
</evidence>
<reference evidence="3" key="2">
    <citation type="journal article" date="2021" name="PeerJ">
        <title>Extensive microbial diversity within the chicken gut microbiome revealed by metagenomics and culture.</title>
        <authorList>
            <person name="Gilroy R."/>
            <person name="Ravi A."/>
            <person name="Getino M."/>
            <person name="Pursley I."/>
            <person name="Horton D.L."/>
            <person name="Alikhan N.F."/>
            <person name="Baker D."/>
            <person name="Gharbi K."/>
            <person name="Hall N."/>
            <person name="Watson M."/>
            <person name="Adriaenssens E.M."/>
            <person name="Foster-Nyarko E."/>
            <person name="Jarju S."/>
            <person name="Secka A."/>
            <person name="Antonio M."/>
            <person name="Oren A."/>
            <person name="Chaudhuri R.R."/>
            <person name="La Ragione R."/>
            <person name="Hildebrand F."/>
            <person name="Pallen M.J."/>
        </authorList>
    </citation>
    <scope>NUCLEOTIDE SEQUENCE</scope>
    <source>
        <strain evidence="3">CHK195-11698</strain>
    </source>
</reference>
<evidence type="ECO:0000313" key="4">
    <source>
        <dbReference type="Proteomes" id="UP000824175"/>
    </source>
</evidence>
<dbReference type="GO" id="GO:0006354">
    <property type="term" value="P:DNA-templated transcription elongation"/>
    <property type="evidence" value="ECO:0007669"/>
    <property type="project" value="InterPro"/>
</dbReference>
<dbReference type="AlphaFoldDB" id="A0A9D1L0W6"/>
<dbReference type="InterPro" id="IPR036735">
    <property type="entry name" value="NGN_dom_sf"/>
</dbReference>
<comment type="caution">
    <text evidence="3">The sequence shown here is derived from an EMBL/GenBank/DDBJ whole genome shotgun (WGS) entry which is preliminary data.</text>
</comment>
<dbReference type="CDD" id="cd08000">
    <property type="entry name" value="NGN"/>
    <property type="match status" value="1"/>
</dbReference>
<dbReference type="Pfam" id="PF02357">
    <property type="entry name" value="NusG"/>
    <property type="match status" value="1"/>
</dbReference>
<dbReference type="Gene3D" id="3.30.70.940">
    <property type="entry name" value="NusG, N-terminal domain"/>
    <property type="match status" value="1"/>
</dbReference>
<sequence>MNWYILFVFSNRAKKIRDLLISNNIESFIPLYEYYHRSTKSLQLKPLFPNYLFVKTRMEIGEFYDFLRTLSEKSNSLIKLLDKPDVSALKQTEIQMLEHLMDPTYIVRMSIAYLENRKAIIVKGPLKFFQDNIVKVDKHDRVAYLDLVFMEHRIKLGLQLIRRE</sequence>
<dbReference type="SUPFAM" id="SSF82679">
    <property type="entry name" value="N-utilization substance G protein NusG, N-terminal domain"/>
    <property type="match status" value="1"/>
</dbReference>
<keyword evidence="1" id="KW-0804">Transcription</keyword>
<evidence type="ECO:0000313" key="3">
    <source>
        <dbReference type="EMBL" id="HIU13317.1"/>
    </source>
</evidence>
<protein>
    <recommendedName>
        <fullName evidence="2">NusG-like N-terminal domain-containing protein</fullName>
    </recommendedName>
</protein>
<dbReference type="Proteomes" id="UP000824175">
    <property type="component" value="Unassembled WGS sequence"/>
</dbReference>
<gene>
    <name evidence="3" type="ORF">IAD15_04535</name>
</gene>
<reference evidence="3" key="1">
    <citation type="submission" date="2020-10" db="EMBL/GenBank/DDBJ databases">
        <authorList>
            <person name="Gilroy R."/>
        </authorList>
    </citation>
    <scope>NUCLEOTIDE SEQUENCE</scope>
    <source>
        <strain evidence="3">CHK195-11698</strain>
    </source>
</reference>
<name>A0A9D1L0W6_9FIRM</name>
<evidence type="ECO:0000256" key="1">
    <source>
        <dbReference type="ARBA" id="ARBA00023163"/>
    </source>
</evidence>
<dbReference type="InterPro" id="IPR006645">
    <property type="entry name" value="NGN-like_dom"/>
</dbReference>
<feature type="domain" description="NusG-like N-terminal" evidence="2">
    <location>
        <begin position="1"/>
        <end position="68"/>
    </location>
</feature>
<accession>A0A9D1L0W6</accession>
<organism evidence="3 4">
    <name type="scientific">Candidatus Fimiplasma intestinipullorum</name>
    <dbReference type="NCBI Taxonomy" id="2840825"/>
    <lineage>
        <taxon>Bacteria</taxon>
        <taxon>Bacillati</taxon>
        <taxon>Bacillota</taxon>
        <taxon>Clostridia</taxon>
        <taxon>Eubacteriales</taxon>
        <taxon>Candidatus Fimiplasma</taxon>
    </lineage>
</organism>
<dbReference type="EMBL" id="DVMJ01000039">
    <property type="protein sequence ID" value="HIU13317.1"/>
    <property type="molecule type" value="Genomic_DNA"/>
</dbReference>
<proteinExistence type="predicted"/>